<reference evidence="2 3" key="1">
    <citation type="journal article" date="2008" name="Nature">
        <title>The genome of the model beetle and pest Tribolium castaneum.</title>
        <authorList>
            <consortium name="Tribolium Genome Sequencing Consortium"/>
            <person name="Richards S."/>
            <person name="Gibbs R.A."/>
            <person name="Weinstock G.M."/>
            <person name="Brown S.J."/>
            <person name="Denell R."/>
            <person name="Beeman R.W."/>
            <person name="Gibbs R."/>
            <person name="Beeman R.W."/>
            <person name="Brown S.J."/>
            <person name="Bucher G."/>
            <person name="Friedrich M."/>
            <person name="Grimmelikhuijzen C.J."/>
            <person name="Klingler M."/>
            <person name="Lorenzen M."/>
            <person name="Richards S."/>
            <person name="Roth S."/>
            <person name="Schroder R."/>
            <person name="Tautz D."/>
            <person name="Zdobnov E.M."/>
            <person name="Muzny D."/>
            <person name="Gibbs R.A."/>
            <person name="Weinstock G.M."/>
            <person name="Attaway T."/>
            <person name="Bell S."/>
            <person name="Buhay C.J."/>
            <person name="Chandrabose M.N."/>
            <person name="Chavez D."/>
            <person name="Clerk-Blankenburg K.P."/>
            <person name="Cree A."/>
            <person name="Dao M."/>
            <person name="Davis C."/>
            <person name="Chacko J."/>
            <person name="Dinh H."/>
            <person name="Dugan-Rocha S."/>
            <person name="Fowler G."/>
            <person name="Garner T.T."/>
            <person name="Garnes J."/>
            <person name="Gnirke A."/>
            <person name="Hawes A."/>
            <person name="Hernandez J."/>
            <person name="Hines S."/>
            <person name="Holder M."/>
            <person name="Hume J."/>
            <person name="Jhangiani S.N."/>
            <person name="Joshi V."/>
            <person name="Khan Z.M."/>
            <person name="Jackson L."/>
            <person name="Kovar C."/>
            <person name="Kowis A."/>
            <person name="Lee S."/>
            <person name="Lewis L.R."/>
            <person name="Margolis J."/>
            <person name="Morgan M."/>
            <person name="Nazareth L.V."/>
            <person name="Nguyen N."/>
            <person name="Okwuonu G."/>
            <person name="Parker D."/>
            <person name="Richards S."/>
            <person name="Ruiz S.J."/>
            <person name="Santibanez J."/>
            <person name="Savard J."/>
            <person name="Scherer S.E."/>
            <person name="Schneider B."/>
            <person name="Sodergren E."/>
            <person name="Tautz D."/>
            <person name="Vattahil S."/>
            <person name="Villasana D."/>
            <person name="White C.S."/>
            <person name="Wright R."/>
            <person name="Park Y."/>
            <person name="Beeman R.W."/>
            <person name="Lord J."/>
            <person name="Oppert B."/>
            <person name="Lorenzen M."/>
            <person name="Brown S."/>
            <person name="Wang L."/>
            <person name="Savard J."/>
            <person name="Tautz D."/>
            <person name="Richards S."/>
            <person name="Weinstock G."/>
            <person name="Gibbs R.A."/>
            <person name="Liu Y."/>
            <person name="Worley K."/>
            <person name="Weinstock G."/>
            <person name="Elsik C.G."/>
            <person name="Reese J.T."/>
            <person name="Elhaik E."/>
            <person name="Landan G."/>
            <person name="Graur D."/>
            <person name="Arensburger P."/>
            <person name="Atkinson P."/>
            <person name="Beeman R.W."/>
            <person name="Beidler J."/>
            <person name="Brown S.J."/>
            <person name="Demuth J.P."/>
            <person name="Drury D.W."/>
            <person name="Du Y.Z."/>
            <person name="Fujiwara H."/>
            <person name="Lorenzen M."/>
            <person name="Maselli V."/>
            <person name="Osanai M."/>
            <person name="Park Y."/>
            <person name="Robertson H.M."/>
            <person name="Tu Z."/>
            <person name="Wang J.J."/>
            <person name="Wang S."/>
            <person name="Richards S."/>
            <person name="Song H."/>
            <person name="Zhang L."/>
            <person name="Sodergren E."/>
            <person name="Werner D."/>
            <person name="Stanke M."/>
            <person name="Morgenstern B."/>
            <person name="Solovyev V."/>
            <person name="Kosarev P."/>
            <person name="Brown G."/>
            <person name="Chen H.C."/>
            <person name="Ermolaeva O."/>
            <person name="Hlavina W."/>
            <person name="Kapustin Y."/>
            <person name="Kiryutin B."/>
            <person name="Kitts P."/>
            <person name="Maglott D."/>
            <person name="Pruitt K."/>
            <person name="Sapojnikov V."/>
            <person name="Souvorov A."/>
            <person name="Mackey A.J."/>
            <person name="Waterhouse R.M."/>
            <person name="Wyder S."/>
            <person name="Zdobnov E.M."/>
            <person name="Zdobnov E.M."/>
            <person name="Wyder S."/>
            <person name="Kriventseva E.V."/>
            <person name="Kadowaki T."/>
            <person name="Bork P."/>
            <person name="Aranda M."/>
            <person name="Bao R."/>
            <person name="Beermann A."/>
            <person name="Berns N."/>
            <person name="Bolognesi R."/>
            <person name="Bonneton F."/>
            <person name="Bopp D."/>
            <person name="Brown S.J."/>
            <person name="Bucher G."/>
            <person name="Butts T."/>
            <person name="Chaumot A."/>
            <person name="Denell R.E."/>
            <person name="Ferrier D.E."/>
            <person name="Friedrich M."/>
            <person name="Gordon C.M."/>
            <person name="Jindra M."/>
            <person name="Klingler M."/>
            <person name="Lan Q."/>
            <person name="Lattorff H.M."/>
            <person name="Laudet V."/>
            <person name="von Levetsow C."/>
            <person name="Liu Z."/>
            <person name="Lutz R."/>
            <person name="Lynch J.A."/>
            <person name="da Fonseca R.N."/>
            <person name="Posnien N."/>
            <person name="Reuter R."/>
            <person name="Roth S."/>
            <person name="Savard J."/>
            <person name="Schinko J.B."/>
            <person name="Schmitt C."/>
            <person name="Schoppmeier M."/>
            <person name="Schroder R."/>
            <person name="Shippy T.D."/>
            <person name="Simonnet F."/>
            <person name="Marques-Souza H."/>
            <person name="Tautz D."/>
            <person name="Tomoyasu Y."/>
            <person name="Trauner J."/>
            <person name="Van der Zee M."/>
            <person name="Vervoort M."/>
            <person name="Wittkopp N."/>
            <person name="Wimmer E.A."/>
            <person name="Yang X."/>
            <person name="Jones A.K."/>
            <person name="Sattelle D.B."/>
            <person name="Ebert P.R."/>
            <person name="Nelson D."/>
            <person name="Scott J.G."/>
            <person name="Beeman R.W."/>
            <person name="Muthukrishnan S."/>
            <person name="Kramer K.J."/>
            <person name="Arakane Y."/>
            <person name="Beeman R.W."/>
            <person name="Zhu Q."/>
            <person name="Hogenkamp D."/>
            <person name="Dixit R."/>
            <person name="Oppert B."/>
            <person name="Jiang H."/>
            <person name="Zou Z."/>
            <person name="Marshall J."/>
            <person name="Elpidina E."/>
            <person name="Vinokurov K."/>
            <person name="Oppert C."/>
            <person name="Zou Z."/>
            <person name="Evans J."/>
            <person name="Lu Z."/>
            <person name="Zhao P."/>
            <person name="Sumathipala N."/>
            <person name="Altincicek B."/>
            <person name="Vilcinskas A."/>
            <person name="Williams M."/>
            <person name="Hultmark D."/>
            <person name="Hetru C."/>
            <person name="Jiang H."/>
            <person name="Grimmelikhuijzen C.J."/>
            <person name="Hauser F."/>
            <person name="Cazzamali G."/>
            <person name="Williamson M."/>
            <person name="Park Y."/>
            <person name="Li B."/>
            <person name="Tanaka Y."/>
            <person name="Predel R."/>
            <person name="Neupert S."/>
            <person name="Schachtner J."/>
            <person name="Verleyen P."/>
            <person name="Raible F."/>
            <person name="Bork P."/>
            <person name="Friedrich M."/>
            <person name="Walden K.K."/>
            <person name="Robertson H.M."/>
            <person name="Angeli S."/>
            <person name="Foret S."/>
            <person name="Bucher G."/>
            <person name="Schuetz S."/>
            <person name="Maleszka R."/>
            <person name="Wimmer E.A."/>
            <person name="Beeman R.W."/>
            <person name="Lorenzen M."/>
            <person name="Tomoyasu Y."/>
            <person name="Miller S.C."/>
            <person name="Grossmann D."/>
            <person name="Bucher G."/>
        </authorList>
    </citation>
    <scope>NUCLEOTIDE SEQUENCE [LARGE SCALE GENOMIC DNA]</scope>
    <source>
        <strain evidence="2 3">Georgia GA2</strain>
    </source>
</reference>
<proteinExistence type="predicted"/>
<feature type="signal peptide" evidence="1">
    <location>
        <begin position="1"/>
        <end position="19"/>
    </location>
</feature>
<sequence length="76" mass="8924">MKFSAITLAVFVFLEFVYTKEVDCGDREFICYDEKRFYQCVQVRKNRRLVLGQLQNCPQGLICKHNGTLECEEPDP</sequence>
<dbReference type="AlphaFoldDB" id="A0A139WJL1"/>
<evidence type="ECO:0000256" key="1">
    <source>
        <dbReference type="SAM" id="SignalP"/>
    </source>
</evidence>
<protein>
    <recommendedName>
        <fullName evidence="4">Chitin-binding type-2 domain-containing protein</fullName>
    </recommendedName>
</protein>
<evidence type="ECO:0008006" key="4">
    <source>
        <dbReference type="Google" id="ProtNLM"/>
    </source>
</evidence>
<organism evidence="2 3">
    <name type="scientific">Tribolium castaneum</name>
    <name type="common">Red flour beetle</name>
    <dbReference type="NCBI Taxonomy" id="7070"/>
    <lineage>
        <taxon>Eukaryota</taxon>
        <taxon>Metazoa</taxon>
        <taxon>Ecdysozoa</taxon>
        <taxon>Arthropoda</taxon>
        <taxon>Hexapoda</taxon>
        <taxon>Insecta</taxon>
        <taxon>Pterygota</taxon>
        <taxon>Neoptera</taxon>
        <taxon>Endopterygota</taxon>
        <taxon>Coleoptera</taxon>
        <taxon>Polyphaga</taxon>
        <taxon>Cucujiformia</taxon>
        <taxon>Tenebrionidae</taxon>
        <taxon>Tenebrionidae incertae sedis</taxon>
        <taxon>Tribolium</taxon>
    </lineage>
</organism>
<dbReference type="InParanoid" id="A0A139WJL1"/>
<evidence type="ECO:0000313" key="3">
    <source>
        <dbReference type="Proteomes" id="UP000007266"/>
    </source>
</evidence>
<evidence type="ECO:0000313" key="2">
    <source>
        <dbReference type="EMBL" id="KYB28103.1"/>
    </source>
</evidence>
<feature type="chain" id="PRO_5007300049" description="Chitin-binding type-2 domain-containing protein" evidence="1">
    <location>
        <begin position="20"/>
        <end position="76"/>
    </location>
</feature>
<dbReference type="Proteomes" id="UP000007266">
    <property type="component" value="Linkage group 4"/>
</dbReference>
<gene>
    <name evidence="2" type="primary">AUGUSTUS-3.0.2_32881</name>
    <name evidence="2" type="ORF">TcasGA2_TC032881</name>
</gene>
<name>A0A139WJL1_TRICA</name>
<dbReference type="EMBL" id="KQ971338">
    <property type="protein sequence ID" value="KYB28103.1"/>
    <property type="molecule type" value="Genomic_DNA"/>
</dbReference>
<keyword evidence="1" id="KW-0732">Signal</keyword>
<accession>A0A139WJL1</accession>
<keyword evidence="3" id="KW-1185">Reference proteome</keyword>
<reference evidence="2 3" key="2">
    <citation type="journal article" date="2010" name="Nucleic Acids Res.">
        <title>BeetleBase in 2010: revisions to provide comprehensive genomic information for Tribolium castaneum.</title>
        <authorList>
            <person name="Kim H.S."/>
            <person name="Murphy T."/>
            <person name="Xia J."/>
            <person name="Caragea D."/>
            <person name="Park Y."/>
            <person name="Beeman R.W."/>
            <person name="Lorenzen M.D."/>
            <person name="Butcher S."/>
            <person name="Manak J.R."/>
            <person name="Brown S.J."/>
        </authorList>
    </citation>
    <scope>GENOME REANNOTATION</scope>
    <source>
        <strain evidence="2 3">Georgia GA2</strain>
    </source>
</reference>